<evidence type="ECO:0000313" key="1">
    <source>
        <dbReference type="EMBL" id="SUI59835.1"/>
    </source>
</evidence>
<dbReference type="SUPFAM" id="SSF55821">
    <property type="entry name" value="YrdC/RibB"/>
    <property type="match status" value="1"/>
</dbReference>
<proteinExistence type="predicted"/>
<organism evidence="1 2">
    <name type="scientific">Serratia marcescens</name>
    <dbReference type="NCBI Taxonomy" id="615"/>
    <lineage>
        <taxon>Bacteria</taxon>
        <taxon>Pseudomonadati</taxon>
        <taxon>Pseudomonadota</taxon>
        <taxon>Gammaproteobacteria</taxon>
        <taxon>Enterobacterales</taxon>
        <taxon>Yersiniaceae</taxon>
        <taxon>Serratia</taxon>
    </lineage>
</organism>
<protein>
    <submittedName>
        <fullName evidence="1">Translation factor (SUA5)</fullName>
    </submittedName>
</protein>
<sequence>MSQLFYIHPDNPQPRLINQAVEVLRKGGVIVYPTDSGYALGLHAGREGGDGTHFAASVNWTATTTLP</sequence>
<evidence type="ECO:0000313" key="2">
    <source>
        <dbReference type="Proteomes" id="UP000254765"/>
    </source>
</evidence>
<dbReference type="AlphaFoldDB" id="A0A379ZE25"/>
<dbReference type="InterPro" id="IPR017945">
    <property type="entry name" value="DHBP_synth_RibB-like_a/b_dom"/>
</dbReference>
<reference evidence="1 2" key="1">
    <citation type="submission" date="2018-06" db="EMBL/GenBank/DDBJ databases">
        <authorList>
            <consortium name="Pathogen Informatics"/>
            <person name="Doyle S."/>
        </authorList>
    </citation>
    <scope>NUCLEOTIDE SEQUENCE [LARGE SCALE GENOMIC DNA]</scope>
    <source>
        <strain evidence="1 2">NCTC10211</strain>
    </source>
</reference>
<accession>A0A379ZE25</accession>
<dbReference type="EMBL" id="UGYK01000002">
    <property type="protein sequence ID" value="SUI59835.1"/>
    <property type="molecule type" value="Genomic_DNA"/>
</dbReference>
<dbReference type="Proteomes" id="UP000254765">
    <property type="component" value="Unassembled WGS sequence"/>
</dbReference>
<dbReference type="Gene3D" id="3.90.870.10">
    <property type="entry name" value="DHBP synthase"/>
    <property type="match status" value="1"/>
</dbReference>
<name>A0A379ZE25_SERMA</name>
<gene>
    <name evidence="1" type="primary">yciO_1</name>
    <name evidence="1" type="ORF">NCTC10211_03646</name>
</gene>